<dbReference type="InterPro" id="IPR029044">
    <property type="entry name" value="Nucleotide-diphossugar_trans"/>
</dbReference>
<evidence type="ECO:0000256" key="1">
    <source>
        <dbReference type="ARBA" id="ARBA00004370"/>
    </source>
</evidence>
<dbReference type="EC" id="2.7.7.38" evidence="5"/>
<keyword evidence="3 5" id="KW-0548">Nucleotidyltransferase</keyword>
<evidence type="ECO:0000313" key="7">
    <source>
        <dbReference type="Proteomes" id="UP000426424"/>
    </source>
</evidence>
<dbReference type="GO" id="GO:0016020">
    <property type="term" value="C:membrane"/>
    <property type="evidence" value="ECO:0007669"/>
    <property type="project" value="UniProtKB-SubCell"/>
</dbReference>
<dbReference type="PANTHER" id="PTHR42866:SF2">
    <property type="entry name" value="3-DEOXY-MANNO-OCTULOSONATE CYTIDYLYLTRANSFERASE, MITOCHONDRIAL"/>
    <property type="match status" value="1"/>
</dbReference>
<dbReference type="SUPFAM" id="SSF53448">
    <property type="entry name" value="Nucleotide-diphospho-sugar transferases"/>
    <property type="match status" value="1"/>
</dbReference>
<evidence type="ECO:0000256" key="3">
    <source>
        <dbReference type="ARBA" id="ARBA00022695"/>
    </source>
</evidence>
<dbReference type="UniPathway" id="UPA00358">
    <property type="reaction ID" value="UER00476"/>
</dbReference>
<dbReference type="NCBIfam" id="NF009905">
    <property type="entry name" value="PRK13368.1"/>
    <property type="match status" value="1"/>
</dbReference>
<dbReference type="GO" id="GO:0008690">
    <property type="term" value="F:3-deoxy-manno-octulosonate cytidylyltransferase activity"/>
    <property type="evidence" value="ECO:0007669"/>
    <property type="project" value="UniProtKB-UniRule"/>
</dbReference>
<evidence type="ECO:0000313" key="6">
    <source>
        <dbReference type="EMBL" id="QGU32662.1"/>
    </source>
</evidence>
<comment type="function">
    <text evidence="5">Activates KDO (a required 8-carbon sugar) for incorporation into bacterial lipopolysaccharide in Gram-negative bacteria.</text>
</comment>
<dbReference type="NCBIfam" id="TIGR00466">
    <property type="entry name" value="kdsB"/>
    <property type="match status" value="1"/>
</dbReference>
<dbReference type="FunFam" id="3.90.550.10:FF:000011">
    <property type="entry name" value="3-deoxy-manno-octulosonate cytidylyltransferase"/>
    <property type="match status" value="1"/>
</dbReference>
<keyword evidence="5" id="KW-0963">Cytoplasm</keyword>
<dbReference type="Pfam" id="PF02348">
    <property type="entry name" value="CTP_transf_3"/>
    <property type="match status" value="1"/>
</dbReference>
<keyword evidence="4 5" id="KW-0448">Lipopolysaccharide biosynthesis</keyword>
<dbReference type="InterPro" id="IPR003329">
    <property type="entry name" value="Cytidylyl_trans"/>
</dbReference>
<dbReference type="OrthoDB" id="9815559at2"/>
<dbReference type="NCBIfam" id="NF003950">
    <property type="entry name" value="PRK05450.1-3"/>
    <property type="match status" value="1"/>
</dbReference>
<dbReference type="GO" id="GO:0005829">
    <property type="term" value="C:cytosol"/>
    <property type="evidence" value="ECO:0007669"/>
    <property type="project" value="TreeGrafter"/>
</dbReference>
<dbReference type="RefSeq" id="WP_153974858.1">
    <property type="nucleotide sequence ID" value="NZ_CP039268.1"/>
</dbReference>
<dbReference type="HAMAP" id="MF_00057">
    <property type="entry name" value="KdsB"/>
    <property type="match status" value="1"/>
</dbReference>
<dbReference type="AlphaFoldDB" id="A0A6I6E4H4"/>
<dbReference type="GO" id="GO:0009103">
    <property type="term" value="P:lipopolysaccharide biosynthetic process"/>
    <property type="evidence" value="ECO:0007669"/>
    <property type="project" value="UniProtKB-UniRule"/>
</dbReference>
<proteinExistence type="inferred from homology"/>
<comment type="catalytic activity">
    <reaction evidence="5">
        <text>3-deoxy-alpha-D-manno-oct-2-ulosonate + CTP = CMP-3-deoxy-beta-D-manno-octulosonate + diphosphate</text>
        <dbReference type="Rhea" id="RHEA:23448"/>
        <dbReference type="ChEBI" id="CHEBI:33019"/>
        <dbReference type="ChEBI" id="CHEBI:37563"/>
        <dbReference type="ChEBI" id="CHEBI:85986"/>
        <dbReference type="ChEBI" id="CHEBI:85987"/>
        <dbReference type="EC" id="2.7.7.38"/>
    </reaction>
</comment>
<dbReference type="CDD" id="cd02517">
    <property type="entry name" value="CMP-KDO-Synthetase"/>
    <property type="match status" value="1"/>
</dbReference>
<comment type="pathway">
    <text evidence="5">Nucleotide-sugar biosynthesis; CMP-3-deoxy-D-manno-octulosonate biosynthesis; CMP-3-deoxy-D-manno-octulosonate from 3-deoxy-D-manno-octulosonate and CTP: step 1/1.</text>
</comment>
<evidence type="ECO:0000256" key="5">
    <source>
        <dbReference type="HAMAP-Rule" id="MF_00057"/>
    </source>
</evidence>
<sequence>MDSAFKVVIPARYGSTRLPGKPLLDIGGKPMIQRVVECAQASGAGEVVVATDDQRIREVCARLGIAVEMTASSHRSGSDRIAEVIERRGWSDDTIVVNLQGDEPCMPAALIDQVASNLVARAEIGMATLAHPIEDIAMLFDPHVVKVITDMAGFALYFSRAPIPWHRDKFLGNKARLPSSVDFLRHIGLYAYRAAFLDQFVRLAPSPLEIAESLEQLRALWHGAPIHVGLAVETPGPGVDTADDLGRVTEFLSSGRASPVPSLG</sequence>
<dbReference type="PANTHER" id="PTHR42866">
    <property type="entry name" value="3-DEOXY-MANNO-OCTULOSONATE CYTIDYLYLTRANSFERASE"/>
    <property type="match status" value="1"/>
</dbReference>
<dbReference type="EMBL" id="CP039268">
    <property type="protein sequence ID" value="QGU32662.1"/>
    <property type="molecule type" value="Genomic_DNA"/>
</dbReference>
<evidence type="ECO:0000256" key="2">
    <source>
        <dbReference type="ARBA" id="ARBA00022679"/>
    </source>
</evidence>
<dbReference type="Gene3D" id="3.90.550.10">
    <property type="entry name" value="Spore Coat Polysaccharide Biosynthesis Protein SpsA, Chain A"/>
    <property type="match status" value="1"/>
</dbReference>
<dbReference type="GO" id="GO:0033468">
    <property type="term" value="P:CMP-keto-3-deoxy-D-manno-octulosonic acid biosynthetic process"/>
    <property type="evidence" value="ECO:0007669"/>
    <property type="project" value="UniProtKB-UniRule"/>
</dbReference>
<evidence type="ECO:0000256" key="4">
    <source>
        <dbReference type="ARBA" id="ARBA00022985"/>
    </source>
</evidence>
<accession>A0A6I6E4H4</accession>
<name>A0A6I6E4H4_THETI</name>
<comment type="subcellular location">
    <subcellularLocation>
        <location evidence="5">Cytoplasm</location>
    </subcellularLocation>
    <subcellularLocation>
        <location evidence="1">Membrane</location>
    </subcellularLocation>
</comment>
<dbReference type="Proteomes" id="UP000426424">
    <property type="component" value="Chromosome"/>
</dbReference>
<organism evidence="6 7">
    <name type="scientific">Thermochromatium tepidum ATCC 43061</name>
    <dbReference type="NCBI Taxonomy" id="316276"/>
    <lineage>
        <taxon>Bacteria</taxon>
        <taxon>Pseudomonadati</taxon>
        <taxon>Pseudomonadota</taxon>
        <taxon>Gammaproteobacteria</taxon>
        <taxon>Chromatiales</taxon>
        <taxon>Chromatiaceae</taxon>
        <taxon>Thermochromatium</taxon>
    </lineage>
</organism>
<comment type="similarity">
    <text evidence="5">Belongs to the KdsB family.</text>
</comment>
<gene>
    <name evidence="5 6" type="primary">kdsB</name>
    <name evidence="6" type="ORF">E6P07_06490</name>
</gene>
<protein>
    <recommendedName>
        <fullName evidence="5">3-deoxy-manno-octulosonate cytidylyltransferase</fullName>
        <ecNumber evidence="5">2.7.7.38</ecNumber>
    </recommendedName>
    <alternativeName>
        <fullName evidence="5">CMP-2-keto-3-deoxyoctulosonic acid synthase</fullName>
        <shortName evidence="5">CKS</shortName>
        <shortName evidence="5">CMP-KDO synthase</shortName>
    </alternativeName>
</protein>
<dbReference type="KEGG" id="ttp:E6P07_06490"/>
<keyword evidence="7" id="KW-1185">Reference proteome</keyword>
<dbReference type="NCBIfam" id="NF003952">
    <property type="entry name" value="PRK05450.1-5"/>
    <property type="match status" value="1"/>
</dbReference>
<dbReference type="InterPro" id="IPR004528">
    <property type="entry name" value="KdsB"/>
</dbReference>
<keyword evidence="2 5" id="KW-0808">Transferase</keyword>
<reference evidence="6 7" key="1">
    <citation type="submission" date="2019-12" db="EMBL/GenBank/DDBJ databases">
        <title>The complete genome of the thermophilic, anoxygenic phototrophic gammaproteobacterium Thermochromatium tepidum.</title>
        <authorList>
            <person name="Sattley W.M."/>
            <person name="Swingley W.D."/>
            <person name="Burchell B.M."/>
            <person name="Gurbani S.A."/>
            <person name="Kujawa C.M."/>
            <person name="Nuccio D.A."/>
            <person name="Schladweiler J."/>
            <person name="Shaffer K.N."/>
            <person name="Stokes L.M."/>
            <person name="Touchman J.W."/>
            <person name="Blankenship R.E."/>
            <person name="Madigan M.T."/>
        </authorList>
    </citation>
    <scope>NUCLEOTIDE SEQUENCE [LARGE SCALE GENOMIC DNA]</scope>
    <source>
        <strain evidence="6 7">ATCC 43061</strain>
    </source>
</reference>